<dbReference type="InParanoid" id="A0A1E7FJ66"/>
<feature type="signal peptide" evidence="3">
    <location>
        <begin position="1"/>
        <end position="19"/>
    </location>
</feature>
<sequence length="381" mass="44155">MARLILYSFTALSTSCFFAEDILEVVGQGQTWRRRTEKDCAVLSSSEESPDQNKCPICSCESLGFEQTFALNGVVQNMKMCCMNNSDPRHLRQENDTEDDDRNLQRVGDNSSMCYCSWTGKFSEWCDHDKNSCQLREFSCSFGGCDFTGRRKDIKMHNSSSIVDHMQLLFGQRMLGVERNILQIQSDRDREKDKSENDIKILKAEFKNYQTKANKVIKDLKKTIENTREEQEKAINGFTSKMDSNNISIKVEKIEKVLKHRTRNLVVELKSELELATEFIIDAKSEDLKIDVDEAAKTIEEKLGRGLNDRFVNIASSIYTKIDADKSKIKAEMINVKEDLVEKIIQIGSLFVLRQKEEEEKRKREWEPRHDNDEPNQKKRK</sequence>
<keyword evidence="3" id="KW-0732">Signal</keyword>
<dbReference type="KEGG" id="fcy:FRACYDRAFT_236468"/>
<evidence type="ECO:0000256" key="1">
    <source>
        <dbReference type="SAM" id="Coils"/>
    </source>
</evidence>
<dbReference type="Proteomes" id="UP000095751">
    <property type="component" value="Unassembled WGS sequence"/>
</dbReference>
<feature type="chain" id="PRO_5009193192" description="TRAF-type domain-containing protein" evidence="3">
    <location>
        <begin position="20"/>
        <end position="381"/>
    </location>
</feature>
<protein>
    <recommendedName>
        <fullName evidence="6">TRAF-type domain-containing protein</fullName>
    </recommendedName>
</protein>
<evidence type="ECO:0000256" key="2">
    <source>
        <dbReference type="SAM" id="MobiDB-lite"/>
    </source>
</evidence>
<keyword evidence="5" id="KW-1185">Reference proteome</keyword>
<evidence type="ECO:0000313" key="5">
    <source>
        <dbReference type="Proteomes" id="UP000095751"/>
    </source>
</evidence>
<gene>
    <name evidence="4" type="ORF">FRACYDRAFT_236468</name>
</gene>
<reference evidence="4 5" key="1">
    <citation type="submission" date="2016-09" db="EMBL/GenBank/DDBJ databases">
        <title>Extensive genetic diversity and differential bi-allelic expression allows diatom success in the polar Southern Ocean.</title>
        <authorList>
            <consortium name="DOE Joint Genome Institute"/>
            <person name="Mock T."/>
            <person name="Otillar R.P."/>
            <person name="Strauss J."/>
            <person name="Dupont C."/>
            <person name="Frickenhaus S."/>
            <person name="Maumus F."/>
            <person name="Mcmullan M."/>
            <person name="Sanges R."/>
            <person name="Schmutz J."/>
            <person name="Toseland A."/>
            <person name="Valas R."/>
            <person name="Veluchamy A."/>
            <person name="Ward B.J."/>
            <person name="Allen A."/>
            <person name="Barry K."/>
            <person name="Falciatore A."/>
            <person name="Ferrante M."/>
            <person name="Fortunato A.E."/>
            <person name="Gloeckner G."/>
            <person name="Gruber A."/>
            <person name="Hipkin R."/>
            <person name="Janech M."/>
            <person name="Kroth P."/>
            <person name="Leese F."/>
            <person name="Lindquist E."/>
            <person name="Lyon B.R."/>
            <person name="Martin J."/>
            <person name="Mayer C."/>
            <person name="Parker M."/>
            <person name="Quesneville H."/>
            <person name="Raymond J."/>
            <person name="Uhlig C."/>
            <person name="Valentin K.U."/>
            <person name="Worden A.Z."/>
            <person name="Armbrust E.V."/>
            <person name="Bowler C."/>
            <person name="Green B."/>
            <person name="Moulton V."/>
            <person name="Van Oosterhout C."/>
            <person name="Grigoriev I."/>
        </authorList>
    </citation>
    <scope>NUCLEOTIDE SEQUENCE [LARGE SCALE GENOMIC DNA]</scope>
    <source>
        <strain evidence="4 5">CCMP1102</strain>
    </source>
</reference>
<feature type="coiled-coil region" evidence="1">
    <location>
        <begin position="192"/>
        <end position="237"/>
    </location>
</feature>
<dbReference type="OrthoDB" id="5574452at2759"/>
<proteinExistence type="predicted"/>
<feature type="region of interest" description="Disordered" evidence="2">
    <location>
        <begin position="356"/>
        <end position="381"/>
    </location>
</feature>
<keyword evidence="1" id="KW-0175">Coiled coil</keyword>
<dbReference type="SUPFAM" id="SSF49599">
    <property type="entry name" value="TRAF domain-like"/>
    <property type="match status" value="1"/>
</dbReference>
<organism evidence="4 5">
    <name type="scientific">Fragilariopsis cylindrus CCMP1102</name>
    <dbReference type="NCBI Taxonomy" id="635003"/>
    <lineage>
        <taxon>Eukaryota</taxon>
        <taxon>Sar</taxon>
        <taxon>Stramenopiles</taxon>
        <taxon>Ochrophyta</taxon>
        <taxon>Bacillariophyta</taxon>
        <taxon>Bacillariophyceae</taxon>
        <taxon>Bacillariophycidae</taxon>
        <taxon>Bacillariales</taxon>
        <taxon>Bacillariaceae</taxon>
        <taxon>Fragilariopsis</taxon>
    </lineage>
</organism>
<dbReference type="AlphaFoldDB" id="A0A1E7FJ66"/>
<dbReference type="EMBL" id="KV784356">
    <property type="protein sequence ID" value="OEU18197.1"/>
    <property type="molecule type" value="Genomic_DNA"/>
</dbReference>
<evidence type="ECO:0000256" key="3">
    <source>
        <dbReference type="SAM" id="SignalP"/>
    </source>
</evidence>
<evidence type="ECO:0008006" key="6">
    <source>
        <dbReference type="Google" id="ProtNLM"/>
    </source>
</evidence>
<dbReference type="PROSITE" id="PS51257">
    <property type="entry name" value="PROKAR_LIPOPROTEIN"/>
    <property type="match status" value="1"/>
</dbReference>
<name>A0A1E7FJ66_9STRA</name>
<accession>A0A1E7FJ66</accession>
<evidence type="ECO:0000313" key="4">
    <source>
        <dbReference type="EMBL" id="OEU18197.1"/>
    </source>
</evidence>